<reference evidence="2" key="1">
    <citation type="submission" date="2022-03" db="EMBL/GenBank/DDBJ databases">
        <authorList>
            <person name="Legras J.-L."/>
            <person name="Devillers H."/>
            <person name="Grondin C."/>
        </authorList>
    </citation>
    <scope>NUCLEOTIDE SEQUENCE</scope>
    <source>
        <strain evidence="2">CLIB 1423</strain>
    </source>
</reference>
<dbReference type="Proteomes" id="UP000837801">
    <property type="component" value="Unassembled WGS sequence"/>
</dbReference>
<accession>A0A9P0QRD5</accession>
<proteinExistence type="predicted"/>
<dbReference type="AlphaFoldDB" id="A0A9P0QRD5"/>
<organism evidence="2 3">
    <name type="scientific">[Candida] railenensis</name>
    <dbReference type="NCBI Taxonomy" id="45579"/>
    <lineage>
        <taxon>Eukaryota</taxon>
        <taxon>Fungi</taxon>
        <taxon>Dikarya</taxon>
        <taxon>Ascomycota</taxon>
        <taxon>Saccharomycotina</taxon>
        <taxon>Pichiomycetes</taxon>
        <taxon>Debaryomycetaceae</taxon>
        <taxon>Kurtzmaniella</taxon>
    </lineage>
</organism>
<keyword evidence="1" id="KW-0732">Signal</keyword>
<protein>
    <submittedName>
        <fullName evidence="2">Temperature shock-inducible protein 1</fullName>
    </submittedName>
</protein>
<dbReference type="InterPro" id="IPR000992">
    <property type="entry name" value="SRP1_TIP1"/>
</dbReference>
<dbReference type="Pfam" id="PF00660">
    <property type="entry name" value="SRP1_TIP1"/>
    <property type="match status" value="1"/>
</dbReference>
<evidence type="ECO:0000313" key="3">
    <source>
        <dbReference type="Proteomes" id="UP000837801"/>
    </source>
</evidence>
<sequence>MKASQLITASALSTAVLGATSVPASEIEFLTVLVNDLKSNQASYLGYVATATDIPSGVTALALEVQTYTDDSYTTLLDSGNIDVAAIESFAAGLPWYTRLEAQLTGAASGSASGSGSASASGSASGSSVAASTSGASSAASASASASESGSASITSAASSASSEASSAASGASSGASSEASSASSGTSSAASSGASSAASSSAAASSTSSQAAGVLNIVDARLITIGSLIACLF</sequence>
<feature type="chain" id="PRO_5040318460" evidence="1">
    <location>
        <begin position="19"/>
        <end position="234"/>
    </location>
</feature>
<comment type="caution">
    <text evidence="2">The sequence shown here is derived from an EMBL/GenBank/DDBJ whole genome shotgun (WGS) entry which is preliminary data.</text>
</comment>
<dbReference type="EMBL" id="CAKXYY010000011">
    <property type="protein sequence ID" value="CAH2353552.1"/>
    <property type="molecule type" value="Genomic_DNA"/>
</dbReference>
<keyword evidence="3" id="KW-1185">Reference proteome</keyword>
<feature type="signal peptide" evidence="1">
    <location>
        <begin position="1"/>
        <end position="18"/>
    </location>
</feature>
<evidence type="ECO:0000313" key="2">
    <source>
        <dbReference type="EMBL" id="CAH2353552.1"/>
    </source>
</evidence>
<evidence type="ECO:0000256" key="1">
    <source>
        <dbReference type="SAM" id="SignalP"/>
    </source>
</evidence>
<name>A0A9P0QRD5_9ASCO</name>
<gene>
    <name evidence="2" type="ORF">CLIB1423_11S02344</name>
</gene>